<dbReference type="SMART" id="SM01034">
    <property type="entry name" value="BLUF"/>
    <property type="match status" value="1"/>
</dbReference>
<sequence>MKYLIYMSSATQLMSNDELLELLKVSRENNTKKNLTGMLLYGEGAFVQVLEGEDETVDSTYDIIKADPRHKSIIQIISGKLEKRNFPEWSMGFKAVDRKIAEEFTGFIDIRNDGLLIEDEKHPAIIVLKTFADANNLA</sequence>
<gene>
    <name evidence="2" type="ORF">PQO05_04585</name>
</gene>
<keyword evidence="3" id="KW-1185">Reference proteome</keyword>
<proteinExistence type="predicted"/>
<dbReference type="EMBL" id="CP117167">
    <property type="protein sequence ID" value="WCT13206.1"/>
    <property type="molecule type" value="Genomic_DNA"/>
</dbReference>
<accession>A0ABY7TB92</accession>
<dbReference type="Gene3D" id="3.30.70.100">
    <property type="match status" value="1"/>
</dbReference>
<evidence type="ECO:0000313" key="2">
    <source>
        <dbReference type="EMBL" id="WCT13206.1"/>
    </source>
</evidence>
<evidence type="ECO:0000313" key="3">
    <source>
        <dbReference type="Proteomes" id="UP001216139"/>
    </source>
</evidence>
<reference evidence="2 3" key="1">
    <citation type="submission" date="2023-02" db="EMBL/GenBank/DDBJ databases">
        <title>Genome sequence of Mucilaginibacter jinjuensis strain KACC 16571.</title>
        <authorList>
            <person name="Kim S."/>
            <person name="Heo J."/>
            <person name="Kwon S.-W."/>
        </authorList>
    </citation>
    <scope>NUCLEOTIDE SEQUENCE [LARGE SCALE GENOMIC DNA]</scope>
    <source>
        <strain evidence="2 3">KACC 16571</strain>
    </source>
</reference>
<evidence type="ECO:0000259" key="1">
    <source>
        <dbReference type="PROSITE" id="PS50925"/>
    </source>
</evidence>
<dbReference type="RefSeq" id="WP_273631483.1">
    <property type="nucleotide sequence ID" value="NZ_CP117167.1"/>
</dbReference>
<dbReference type="InterPro" id="IPR036046">
    <property type="entry name" value="Acylphosphatase-like_dom_sf"/>
</dbReference>
<dbReference type="PROSITE" id="PS50925">
    <property type="entry name" value="BLUF"/>
    <property type="match status" value="1"/>
</dbReference>
<dbReference type="SUPFAM" id="SSF54975">
    <property type="entry name" value="Acylphosphatase/BLUF domain-like"/>
    <property type="match status" value="1"/>
</dbReference>
<name>A0ABY7TB92_9SPHI</name>
<feature type="domain" description="BLUF" evidence="1">
    <location>
        <begin position="1"/>
        <end position="92"/>
    </location>
</feature>
<dbReference type="Proteomes" id="UP001216139">
    <property type="component" value="Chromosome"/>
</dbReference>
<dbReference type="InterPro" id="IPR007024">
    <property type="entry name" value="BLUF_domain"/>
</dbReference>
<organism evidence="2 3">
    <name type="scientific">Mucilaginibacter jinjuensis</name>
    <dbReference type="NCBI Taxonomy" id="1176721"/>
    <lineage>
        <taxon>Bacteria</taxon>
        <taxon>Pseudomonadati</taxon>
        <taxon>Bacteroidota</taxon>
        <taxon>Sphingobacteriia</taxon>
        <taxon>Sphingobacteriales</taxon>
        <taxon>Sphingobacteriaceae</taxon>
        <taxon>Mucilaginibacter</taxon>
    </lineage>
</organism>
<dbReference type="Pfam" id="PF04940">
    <property type="entry name" value="BLUF"/>
    <property type="match status" value="1"/>
</dbReference>
<protein>
    <submittedName>
        <fullName evidence="2">BLUF domain-containing protein</fullName>
    </submittedName>
</protein>